<accession>H3SGW2</accession>
<keyword evidence="4" id="KW-0732">Signal</keyword>
<evidence type="ECO:0000256" key="5">
    <source>
        <dbReference type="SAM" id="MobiDB-lite"/>
    </source>
</evidence>
<keyword evidence="3" id="KW-0813">Transport</keyword>
<dbReference type="PROSITE" id="PS50983">
    <property type="entry name" value="FE_B12_PBP"/>
    <property type="match status" value="1"/>
</dbReference>
<dbReference type="GO" id="GO:0030288">
    <property type="term" value="C:outer membrane-bounded periplasmic space"/>
    <property type="evidence" value="ECO:0007669"/>
    <property type="project" value="TreeGrafter"/>
</dbReference>
<evidence type="ECO:0000313" key="8">
    <source>
        <dbReference type="Proteomes" id="UP000003900"/>
    </source>
</evidence>
<protein>
    <recommendedName>
        <fullName evidence="6">Fe/B12 periplasmic-binding domain-containing protein</fullName>
    </recommendedName>
</protein>
<dbReference type="Proteomes" id="UP000003900">
    <property type="component" value="Unassembled WGS sequence"/>
</dbReference>
<feature type="region of interest" description="Disordered" evidence="5">
    <location>
        <begin position="34"/>
        <end position="56"/>
    </location>
</feature>
<evidence type="ECO:0000256" key="4">
    <source>
        <dbReference type="ARBA" id="ARBA00022729"/>
    </source>
</evidence>
<dbReference type="OrthoDB" id="2241086at2"/>
<dbReference type="SUPFAM" id="SSF53807">
    <property type="entry name" value="Helical backbone' metal receptor"/>
    <property type="match status" value="1"/>
</dbReference>
<dbReference type="RefSeq" id="WP_006677266.1">
    <property type="nucleotide sequence ID" value="NZ_AHKH01000032.1"/>
</dbReference>
<dbReference type="InterPro" id="IPR051313">
    <property type="entry name" value="Bact_iron-sidero_bind"/>
</dbReference>
<comment type="subcellular location">
    <subcellularLocation>
        <location evidence="1">Cell envelope</location>
    </subcellularLocation>
</comment>
<dbReference type="PROSITE" id="PS51257">
    <property type="entry name" value="PROKAR_LIPOPROTEIN"/>
    <property type="match status" value="1"/>
</dbReference>
<dbReference type="PATRIC" id="fig|1131935.3.peg.2862"/>
<organism evidence="7 8">
    <name type="scientific">Paenibacillus dendritiformis C454</name>
    <dbReference type="NCBI Taxonomy" id="1131935"/>
    <lineage>
        <taxon>Bacteria</taxon>
        <taxon>Bacillati</taxon>
        <taxon>Bacillota</taxon>
        <taxon>Bacilli</taxon>
        <taxon>Bacillales</taxon>
        <taxon>Paenibacillaceae</taxon>
        <taxon>Paenibacillus</taxon>
    </lineage>
</organism>
<dbReference type="EMBL" id="AHKH01000032">
    <property type="protein sequence ID" value="EHQ61669.1"/>
    <property type="molecule type" value="Genomic_DNA"/>
</dbReference>
<feature type="compositionally biased region" description="Low complexity" evidence="5">
    <location>
        <begin position="40"/>
        <end position="55"/>
    </location>
</feature>
<sequence length="337" mass="36379">MVGWKSAKGCVIGLALIAMVLLLAACGGIQGGAKEGSGGTEAQASQAGSGSPAEAAKTRVVKTAKGEIEIPANPQRIVAQGYLATFLALGVKPVGAPSWDIESPHVRHLTSGIEDIGTIDASSVEKILSLAPDLIVTLSDDPAIYEQLSKIAPTVAVHYNTFDDTRDEIRTFGEMLGKEKEAEAWIADFNATVQTAKNKIKGIVAEGETVSVMGGFNKEIFVYSFGIWRGVQAVYKHLELTPPPAVQKLIDHREDIKSISLEKVPEYAGDYIFLDSGHDGQFERNGAFWNSLDAVKNNRVFDLDGDYFWPYDPIAIKAQVEKVAEMLVERQQSLSGQ</sequence>
<dbReference type="Gene3D" id="3.40.50.1980">
    <property type="entry name" value="Nitrogenase molybdenum iron protein domain"/>
    <property type="match status" value="2"/>
</dbReference>
<feature type="domain" description="Fe/B12 periplasmic-binding" evidence="6">
    <location>
        <begin position="74"/>
        <end position="331"/>
    </location>
</feature>
<evidence type="ECO:0000313" key="7">
    <source>
        <dbReference type="EMBL" id="EHQ61669.1"/>
    </source>
</evidence>
<evidence type="ECO:0000256" key="1">
    <source>
        <dbReference type="ARBA" id="ARBA00004196"/>
    </source>
</evidence>
<dbReference type="CDD" id="cd01138">
    <property type="entry name" value="FeuA"/>
    <property type="match status" value="1"/>
</dbReference>
<evidence type="ECO:0000259" key="6">
    <source>
        <dbReference type="PROSITE" id="PS50983"/>
    </source>
</evidence>
<dbReference type="GO" id="GO:1901678">
    <property type="term" value="P:iron coordination entity transport"/>
    <property type="evidence" value="ECO:0007669"/>
    <property type="project" value="UniProtKB-ARBA"/>
</dbReference>
<proteinExistence type="inferred from homology"/>
<evidence type="ECO:0000256" key="2">
    <source>
        <dbReference type="ARBA" id="ARBA00008814"/>
    </source>
</evidence>
<dbReference type="AlphaFoldDB" id="H3SGW2"/>
<dbReference type="STRING" id="1131935.PDENDC454_13837"/>
<dbReference type="PANTHER" id="PTHR30532:SF26">
    <property type="entry name" value="IRON(3+)-HYDROXAMATE-BINDING PROTEIN FHUD"/>
    <property type="match status" value="1"/>
</dbReference>
<dbReference type="Pfam" id="PF01497">
    <property type="entry name" value="Peripla_BP_2"/>
    <property type="match status" value="1"/>
</dbReference>
<dbReference type="PANTHER" id="PTHR30532">
    <property type="entry name" value="IRON III DICITRATE-BINDING PERIPLASMIC PROTEIN"/>
    <property type="match status" value="1"/>
</dbReference>
<comment type="caution">
    <text evidence="7">The sequence shown here is derived from an EMBL/GenBank/DDBJ whole genome shotgun (WGS) entry which is preliminary data.</text>
</comment>
<comment type="similarity">
    <text evidence="2">Belongs to the bacterial solute-binding protein 8 family.</text>
</comment>
<evidence type="ECO:0000256" key="3">
    <source>
        <dbReference type="ARBA" id="ARBA00022448"/>
    </source>
</evidence>
<keyword evidence="8" id="KW-1185">Reference proteome</keyword>
<name>H3SGW2_9BACL</name>
<reference evidence="7 8" key="1">
    <citation type="journal article" date="2012" name="J. Bacteriol.">
        <title>Genome Sequence of the Pattern-Forming Social Bacterium Paenibacillus dendritiformis C454 Chiral Morphotype.</title>
        <authorList>
            <person name="Sirota-Madi A."/>
            <person name="Olender T."/>
            <person name="Helman Y."/>
            <person name="Brainis I."/>
            <person name="Finkelshtein A."/>
            <person name="Roth D."/>
            <person name="Hagai E."/>
            <person name="Leshkowitz D."/>
            <person name="Brodsky L."/>
            <person name="Galatenko V."/>
            <person name="Nikolaev V."/>
            <person name="Gutnick D.L."/>
            <person name="Lancet D."/>
            <person name="Ben-Jacob E."/>
        </authorList>
    </citation>
    <scope>NUCLEOTIDE SEQUENCE [LARGE SCALE GENOMIC DNA]</scope>
    <source>
        <strain evidence="7 8">C454</strain>
    </source>
</reference>
<dbReference type="InterPro" id="IPR002491">
    <property type="entry name" value="ABC_transptr_periplasmic_BD"/>
</dbReference>
<gene>
    <name evidence="7" type="ORF">PDENDC454_13837</name>
</gene>